<accession>A0A2K8MCC2</accession>
<evidence type="ECO:0000313" key="2">
    <source>
        <dbReference type="EMBL" id="ATY30614.1"/>
    </source>
</evidence>
<dbReference type="Pfam" id="PF06527">
    <property type="entry name" value="TniQ"/>
    <property type="match status" value="1"/>
</dbReference>
<reference evidence="2 3" key="1">
    <citation type="submission" date="2017-11" db="EMBL/GenBank/DDBJ databases">
        <title>Complete genome sequence of Sphingomonas sp. Strain Cra20, a psychrotolerant potential plant growth promoting rhizobacteria.</title>
        <authorList>
            <person name="Luo Y."/>
        </authorList>
    </citation>
    <scope>NUCLEOTIDE SEQUENCE [LARGE SCALE GENOMIC DNA]</scope>
    <source>
        <strain evidence="2 3">Cra20</strain>
    </source>
</reference>
<dbReference type="OrthoDB" id="6917259at2"/>
<protein>
    <recommendedName>
        <fullName evidence="1">TniQ domain-containing protein</fullName>
    </recommendedName>
</protein>
<name>A0A2K8MCC2_9SPHN</name>
<dbReference type="InterPro" id="IPR009492">
    <property type="entry name" value="TniQ"/>
</dbReference>
<dbReference type="RefSeq" id="WP_100280429.1">
    <property type="nucleotide sequence ID" value="NZ_CP024923.1"/>
</dbReference>
<keyword evidence="3" id="KW-1185">Reference proteome</keyword>
<gene>
    <name evidence="2" type="ORF">CVN68_00240</name>
</gene>
<sequence>MEALLPTQAGTASRPWPYQPRPLPDELLSSYMVRLALGMDLKPITFLNTVWGSTRNLLAQDLDNFVPHRIAARIQMGARIQLDAVHSMTLPSYVGTLLTSHNPRGRNPWLLPITVDNNRRHRHGLQFCPICLATDAAPHFRRRWRVAFVTSCTTHGVLLRDRCPTCQEPVHQHAAASPRHCAACGGDLCATAPAVAFHDHLLWQTELEAALLRGWTLLAGEPTRAHVMFAIVRQIAALLVNGKRADRLRAEVSRAWGGDPAPYAKPTARQPIEYLDVSERHRLFDMVSRLMRGWPHRFVHVCNEAGLHRSHAIKDMTDPPFAYEAVLRAYMDRTPYCASEPEVAAAAEWLRRTQGRATYRELKRICGESREAIYRHMDYERRQATPSRWRMQAVLASGLVDGAIEPGA</sequence>
<evidence type="ECO:0000259" key="1">
    <source>
        <dbReference type="Pfam" id="PF06527"/>
    </source>
</evidence>
<dbReference type="KEGG" id="sphc:CVN68_00240"/>
<organism evidence="2 3">
    <name type="scientific">Sphingomonas psychrotolerans</name>
    <dbReference type="NCBI Taxonomy" id="1327635"/>
    <lineage>
        <taxon>Bacteria</taxon>
        <taxon>Pseudomonadati</taxon>
        <taxon>Pseudomonadota</taxon>
        <taxon>Alphaproteobacteria</taxon>
        <taxon>Sphingomonadales</taxon>
        <taxon>Sphingomonadaceae</taxon>
        <taxon>Sphingomonas</taxon>
    </lineage>
</organism>
<dbReference type="AlphaFoldDB" id="A0A2K8MCC2"/>
<proteinExistence type="predicted"/>
<evidence type="ECO:0000313" key="3">
    <source>
        <dbReference type="Proteomes" id="UP000229081"/>
    </source>
</evidence>
<dbReference type="Proteomes" id="UP000229081">
    <property type="component" value="Chromosome"/>
</dbReference>
<dbReference type="EMBL" id="CP024923">
    <property type="protein sequence ID" value="ATY30614.1"/>
    <property type="molecule type" value="Genomic_DNA"/>
</dbReference>
<feature type="domain" description="TniQ" evidence="1">
    <location>
        <begin position="17"/>
        <end position="159"/>
    </location>
</feature>